<evidence type="ECO:0000313" key="4">
    <source>
        <dbReference type="Proteomes" id="UP000244223"/>
    </source>
</evidence>
<evidence type="ECO:0000256" key="2">
    <source>
        <dbReference type="SAM" id="SignalP"/>
    </source>
</evidence>
<keyword evidence="2" id="KW-0732">Signal</keyword>
<evidence type="ECO:0000256" key="1">
    <source>
        <dbReference type="SAM" id="Coils"/>
    </source>
</evidence>
<keyword evidence="4" id="KW-1185">Reference proteome</keyword>
<reference evidence="3 4" key="1">
    <citation type="submission" date="2018-04" db="EMBL/GenBank/DDBJ databases">
        <title>Genomic Encyclopedia of Archaeal and Bacterial Type Strains, Phase II (KMG-II): from individual species to whole genera.</title>
        <authorList>
            <person name="Goeker M."/>
        </authorList>
    </citation>
    <scope>NUCLEOTIDE SEQUENCE [LARGE SCALE GENOMIC DNA]</scope>
    <source>
        <strain evidence="3 4">DSM 5822</strain>
    </source>
</reference>
<protein>
    <recommendedName>
        <fullName evidence="5">Phosphate-selective porin O/P</fullName>
    </recommendedName>
</protein>
<feature type="coiled-coil region" evidence="1">
    <location>
        <begin position="21"/>
        <end position="48"/>
    </location>
</feature>
<dbReference type="SUPFAM" id="SSF56935">
    <property type="entry name" value="Porins"/>
    <property type="match status" value="1"/>
</dbReference>
<feature type="signal peptide" evidence="2">
    <location>
        <begin position="1"/>
        <end position="21"/>
    </location>
</feature>
<organism evidence="3 4">
    <name type="scientific">Agitococcus lubricus</name>
    <dbReference type="NCBI Taxonomy" id="1077255"/>
    <lineage>
        <taxon>Bacteria</taxon>
        <taxon>Pseudomonadati</taxon>
        <taxon>Pseudomonadota</taxon>
        <taxon>Gammaproteobacteria</taxon>
        <taxon>Moraxellales</taxon>
        <taxon>Moraxellaceae</taxon>
        <taxon>Agitococcus</taxon>
    </lineage>
</organism>
<dbReference type="AlphaFoldDB" id="A0A2T5J3J3"/>
<name>A0A2T5J3J3_9GAMM</name>
<dbReference type="Gene3D" id="2.40.160.10">
    <property type="entry name" value="Porin"/>
    <property type="match status" value="1"/>
</dbReference>
<keyword evidence="1" id="KW-0175">Coiled coil</keyword>
<gene>
    <name evidence="3" type="ORF">C8N29_101256</name>
</gene>
<dbReference type="InterPro" id="IPR023614">
    <property type="entry name" value="Porin_dom_sf"/>
</dbReference>
<comment type="caution">
    <text evidence="3">The sequence shown here is derived from an EMBL/GenBank/DDBJ whole genome shotgun (WGS) entry which is preliminary data.</text>
</comment>
<proteinExistence type="predicted"/>
<dbReference type="Proteomes" id="UP000244223">
    <property type="component" value="Unassembled WGS sequence"/>
</dbReference>
<evidence type="ECO:0008006" key="5">
    <source>
        <dbReference type="Google" id="ProtNLM"/>
    </source>
</evidence>
<dbReference type="EMBL" id="QAON01000001">
    <property type="protein sequence ID" value="PTQ91184.1"/>
    <property type="molecule type" value="Genomic_DNA"/>
</dbReference>
<accession>A0A2T5J3J3</accession>
<sequence>MMLNKLATAMLSLSVASSVYAQTTEAEIASLKAQLKAQQAQIDALVAAVEQPTTSQGFANTTLGGYGEAHYYNYDNAPQQYDAYRFVLYVGHKFSNTVRLHSELEVEHALIRDNPTGTTNLGEVELEQMFIEWNYAGKQNLSIGQIILPIGFLNETHEPETFYGTKRNPIETNLIPTTWWEGAVKASGLIPTVDGLSYNVLVSTGLKTDSAAIRSGRQKGAKAVAEDLAYTLGVNYRGIAGLDTGIAYQLQQDITQSVGKTNKASLMEAHVAYSWQGFSTRALYARWDVEDLVAADAHKAKQDGYFLEAAYKPIEQVGVFARYSVWDNEAKNTSSNSEDSEKQQWNYGANYYLTPRVVLKLDIQDQKLATLGTVDEDGFSLGIGYSF</sequence>
<feature type="chain" id="PRO_5015672841" description="Phosphate-selective porin O/P" evidence="2">
    <location>
        <begin position="22"/>
        <end position="387"/>
    </location>
</feature>
<evidence type="ECO:0000313" key="3">
    <source>
        <dbReference type="EMBL" id="PTQ91184.1"/>
    </source>
</evidence>